<feature type="compositionally biased region" description="Basic and acidic residues" evidence="1">
    <location>
        <begin position="176"/>
        <end position="204"/>
    </location>
</feature>
<dbReference type="Pfam" id="PF02625">
    <property type="entry name" value="XdhC_CoxI"/>
    <property type="match status" value="1"/>
</dbReference>
<organism evidence="4 5">
    <name type="scientific">Streptomyces resistomycificus</name>
    <dbReference type="NCBI Taxonomy" id="67356"/>
    <lineage>
        <taxon>Bacteria</taxon>
        <taxon>Bacillati</taxon>
        <taxon>Actinomycetota</taxon>
        <taxon>Actinomycetes</taxon>
        <taxon>Kitasatosporales</taxon>
        <taxon>Streptomycetaceae</taxon>
        <taxon>Streptomyces</taxon>
        <taxon>Streptomyces aurantiacus group</taxon>
    </lineage>
</organism>
<dbReference type="Proteomes" id="UP000037251">
    <property type="component" value="Unassembled WGS sequence"/>
</dbReference>
<dbReference type="PANTHER" id="PTHR30388">
    <property type="entry name" value="ALDEHYDE OXIDOREDUCTASE MOLYBDENUM COFACTOR ASSEMBLY PROTEIN"/>
    <property type="match status" value="1"/>
</dbReference>
<dbReference type="InterPro" id="IPR027051">
    <property type="entry name" value="XdhC_Rossmann_dom"/>
</dbReference>
<dbReference type="STRING" id="67356.AQJ84_03280"/>
<evidence type="ECO:0000259" key="3">
    <source>
        <dbReference type="Pfam" id="PF13478"/>
    </source>
</evidence>
<dbReference type="EMBL" id="LGUS01000013">
    <property type="protein sequence ID" value="KOG42898.1"/>
    <property type="molecule type" value="Genomic_DNA"/>
</dbReference>
<dbReference type="Gene3D" id="3.40.50.720">
    <property type="entry name" value="NAD(P)-binding Rossmann-like Domain"/>
    <property type="match status" value="1"/>
</dbReference>
<dbReference type="OrthoDB" id="9815497at2"/>
<dbReference type="InterPro" id="IPR052698">
    <property type="entry name" value="MoCofactor_Util/Proc"/>
</dbReference>
<dbReference type="RefSeq" id="WP_053190245.1">
    <property type="nucleotide sequence ID" value="NZ_KQ948988.1"/>
</dbReference>
<dbReference type="PANTHER" id="PTHR30388:SF4">
    <property type="entry name" value="MOLYBDENUM COFACTOR INSERTION CHAPERONE PAOD"/>
    <property type="match status" value="1"/>
</dbReference>
<dbReference type="PATRIC" id="fig|67356.5.peg.604"/>
<feature type="compositionally biased region" description="Gly residues" evidence="1">
    <location>
        <begin position="211"/>
        <end position="220"/>
    </location>
</feature>
<comment type="caution">
    <text evidence="4">The sequence shown here is derived from an EMBL/GenBank/DDBJ whole genome shotgun (WGS) entry which is preliminary data.</text>
</comment>
<accession>A0A0L8LXI7</accession>
<feature type="domain" description="XdhC Rossmann" evidence="3">
    <location>
        <begin position="272"/>
        <end position="414"/>
    </location>
</feature>
<feature type="domain" description="XdhC- CoxI" evidence="2">
    <location>
        <begin position="11"/>
        <end position="78"/>
    </location>
</feature>
<name>A0A0L8LXI7_9ACTN</name>
<dbReference type="InterPro" id="IPR003777">
    <property type="entry name" value="XdhC_CoxI"/>
</dbReference>
<evidence type="ECO:0000256" key="1">
    <source>
        <dbReference type="SAM" id="MobiDB-lite"/>
    </source>
</evidence>
<reference evidence="5" key="1">
    <citation type="submission" date="2015-07" db="EMBL/GenBank/DDBJ databases">
        <authorList>
            <person name="Ju K.-S."/>
            <person name="Doroghazi J.R."/>
            <person name="Metcalf W.W."/>
        </authorList>
    </citation>
    <scope>NUCLEOTIDE SEQUENCE [LARGE SCALE GENOMIC DNA]</scope>
    <source>
        <strain evidence="5">NRRL 2290</strain>
    </source>
</reference>
<protein>
    <submittedName>
        <fullName evidence="4">XshC-Cox1-family protein</fullName>
    </submittedName>
</protein>
<gene>
    <name evidence="4" type="ORF">ADK37_02795</name>
</gene>
<evidence type="ECO:0000313" key="4">
    <source>
        <dbReference type="EMBL" id="KOG42898.1"/>
    </source>
</evidence>
<dbReference type="eggNOG" id="COG1975">
    <property type="taxonomic scope" value="Bacteria"/>
</dbReference>
<feature type="region of interest" description="Disordered" evidence="1">
    <location>
        <begin position="174"/>
        <end position="220"/>
    </location>
</feature>
<sequence length="446" mass="45605">MLDLAEELHRWSEEGRDFAVATVVAVEGSAPRGPGAALAVDSAGTVIGSVSGGCVEGAVYDLCVQALQDGETVVRRFGYSDEDAFAVGLTCGGVLDVMVTPVDAQAPARPVLRSALASAAGGGGPTALARVVDGPADLMGGALLVRATSHEQVSRGADDDASGGRHEAGALIVRATSHEQVSRGADDDASGGRHEADPHVDGTARRPPVAGPGGGYEGGLGGPAELDRLAAAEARALLEAGRTGTVEVATDGTHCPGGLTLLVESSVPPPRMIVFGAIDFAAALVRAGKFLGYHVTVCDARPVFATPARFPDADEIVVDWPHRYLRGTATDARTVLCVLTHDAKFDVPLLKEALRMPVAYVGAMGSRRTHADRDRRLREVGLTAGELAQLRSPIGLDLGARTPEETALSIAAEIVAARRGGTGVPLTGSAVAIHRDEGDGGARAAA</sequence>
<dbReference type="Pfam" id="PF13478">
    <property type="entry name" value="XdhC_C"/>
    <property type="match status" value="1"/>
</dbReference>
<keyword evidence="5" id="KW-1185">Reference proteome</keyword>
<evidence type="ECO:0000313" key="5">
    <source>
        <dbReference type="Proteomes" id="UP000037251"/>
    </source>
</evidence>
<proteinExistence type="predicted"/>
<dbReference type="AlphaFoldDB" id="A0A0L8LXI7"/>
<evidence type="ECO:0000259" key="2">
    <source>
        <dbReference type="Pfam" id="PF02625"/>
    </source>
</evidence>